<dbReference type="Proteomes" id="UP000601522">
    <property type="component" value="Unassembled WGS sequence"/>
</dbReference>
<organism evidence="2 3">
    <name type="scientific">Wansuia hejianensis</name>
    <dbReference type="NCBI Taxonomy" id="2763667"/>
    <lineage>
        <taxon>Bacteria</taxon>
        <taxon>Bacillati</taxon>
        <taxon>Bacillota</taxon>
        <taxon>Clostridia</taxon>
        <taxon>Lachnospirales</taxon>
        <taxon>Lachnospiraceae</taxon>
        <taxon>Wansuia</taxon>
    </lineage>
</organism>
<protein>
    <submittedName>
        <fullName evidence="2">Uncharacterized protein</fullName>
    </submittedName>
</protein>
<feature type="signal peptide" evidence="1">
    <location>
        <begin position="1"/>
        <end position="25"/>
    </location>
</feature>
<keyword evidence="3" id="KW-1185">Reference proteome</keyword>
<reference evidence="2 3" key="1">
    <citation type="submission" date="2020-08" db="EMBL/GenBank/DDBJ databases">
        <title>Genome public.</title>
        <authorList>
            <person name="Liu C."/>
            <person name="Sun Q."/>
        </authorList>
    </citation>
    <scope>NUCLEOTIDE SEQUENCE [LARGE SCALE GENOMIC DNA]</scope>
    <source>
        <strain evidence="2 3">NSJ-26</strain>
    </source>
</reference>
<accession>A0A926EW34</accession>
<keyword evidence="1" id="KW-0732">Signal</keyword>
<gene>
    <name evidence="2" type="ORF">H8689_02405</name>
</gene>
<dbReference type="EMBL" id="JACRTK010000001">
    <property type="protein sequence ID" value="MBC8589991.1"/>
    <property type="molecule type" value="Genomic_DNA"/>
</dbReference>
<evidence type="ECO:0000313" key="3">
    <source>
        <dbReference type="Proteomes" id="UP000601522"/>
    </source>
</evidence>
<evidence type="ECO:0000256" key="1">
    <source>
        <dbReference type="SAM" id="SignalP"/>
    </source>
</evidence>
<feature type="chain" id="PRO_5038024870" evidence="1">
    <location>
        <begin position="26"/>
        <end position="149"/>
    </location>
</feature>
<proteinExistence type="predicted"/>
<evidence type="ECO:0000313" key="2">
    <source>
        <dbReference type="EMBL" id="MBC8589991.1"/>
    </source>
</evidence>
<comment type="caution">
    <text evidence="2">The sequence shown here is derived from an EMBL/GenBank/DDBJ whole genome shotgun (WGS) entry which is preliminary data.</text>
</comment>
<sequence length="149" mass="16398">MTKKKLSKIGLWAVVLLQIATPSFAGGSVPPPTEPIGNTPIIVPYMKYTARASANLIIDSKGKATITASIDGYKGVTDKVSINAELQQYKNGRWTKVTSFSDSDNSHRIRIYETTDVSRGYKYRVVAKVTAIHNGEKESKTIISSEQKY</sequence>
<name>A0A926EW34_9FIRM</name>
<dbReference type="AlphaFoldDB" id="A0A926EW34"/>
<dbReference type="RefSeq" id="WP_249322781.1">
    <property type="nucleotide sequence ID" value="NZ_JACRTK010000001.1"/>
</dbReference>